<feature type="region of interest" description="Disordered" evidence="1">
    <location>
        <begin position="604"/>
        <end position="665"/>
    </location>
</feature>
<dbReference type="EMBL" id="LBMM01004953">
    <property type="protein sequence ID" value="KMQ91965.1"/>
    <property type="molecule type" value="Genomic_DNA"/>
</dbReference>
<accession>A0A0J7NHH5</accession>
<keyword evidence="4" id="KW-1185">Reference proteome</keyword>
<feature type="region of interest" description="Disordered" evidence="1">
    <location>
        <begin position="723"/>
        <end position="786"/>
    </location>
</feature>
<feature type="compositionally biased region" description="Basic and acidic residues" evidence="1">
    <location>
        <begin position="607"/>
        <end position="618"/>
    </location>
</feature>
<name>A0A0J7NHH5_LASNI</name>
<feature type="compositionally biased region" description="Polar residues" evidence="1">
    <location>
        <begin position="619"/>
        <end position="628"/>
    </location>
</feature>
<feature type="compositionally biased region" description="Basic and acidic residues" evidence="1">
    <location>
        <begin position="265"/>
        <end position="281"/>
    </location>
</feature>
<dbReference type="PANTHER" id="PTHR13743">
    <property type="entry name" value="BEIGE/BEACH-RELATED"/>
    <property type="match status" value="1"/>
</dbReference>
<feature type="compositionally biased region" description="Basic and acidic residues" evidence="1">
    <location>
        <begin position="524"/>
        <end position="536"/>
    </location>
</feature>
<dbReference type="PaxDb" id="67767-A0A0J7NHH5"/>
<feature type="region of interest" description="Disordered" evidence="1">
    <location>
        <begin position="1001"/>
        <end position="1032"/>
    </location>
</feature>
<dbReference type="OrthoDB" id="26681at2759"/>
<dbReference type="PANTHER" id="PTHR13743:SF162">
    <property type="entry name" value="NEUROBEACHIN"/>
    <property type="match status" value="1"/>
</dbReference>
<feature type="compositionally biased region" description="Low complexity" evidence="1">
    <location>
        <begin position="644"/>
        <end position="662"/>
    </location>
</feature>
<evidence type="ECO:0000313" key="3">
    <source>
        <dbReference type="EMBL" id="KMQ91965.1"/>
    </source>
</evidence>
<dbReference type="GO" id="GO:0016020">
    <property type="term" value="C:membrane"/>
    <property type="evidence" value="ECO:0007669"/>
    <property type="project" value="TreeGrafter"/>
</dbReference>
<feature type="region of interest" description="Disordered" evidence="1">
    <location>
        <begin position="494"/>
        <end position="556"/>
    </location>
</feature>
<evidence type="ECO:0000256" key="1">
    <source>
        <dbReference type="SAM" id="MobiDB-lite"/>
    </source>
</evidence>
<feature type="compositionally biased region" description="Polar residues" evidence="1">
    <location>
        <begin position="416"/>
        <end position="438"/>
    </location>
</feature>
<evidence type="ECO:0000259" key="2">
    <source>
        <dbReference type="Pfam" id="PF15787"/>
    </source>
</evidence>
<reference evidence="3 4" key="1">
    <citation type="submission" date="2015-04" db="EMBL/GenBank/DDBJ databases">
        <title>Lasius niger genome sequencing.</title>
        <authorList>
            <person name="Konorov E.A."/>
            <person name="Nikitin M.A."/>
            <person name="Kirill M.V."/>
            <person name="Chang P."/>
        </authorList>
    </citation>
    <scope>NUCLEOTIDE SEQUENCE [LARGE SCALE GENOMIC DNA]</scope>
    <source>
        <tissue evidence="3">Whole</tissue>
    </source>
</reference>
<dbReference type="GO" id="GO:0008104">
    <property type="term" value="P:intracellular protein localization"/>
    <property type="evidence" value="ECO:0007669"/>
    <property type="project" value="TreeGrafter"/>
</dbReference>
<feature type="compositionally biased region" description="Polar residues" evidence="1">
    <location>
        <begin position="743"/>
        <end position="761"/>
    </location>
</feature>
<protein>
    <submittedName>
        <fullName evidence="3">Neurobeachin isoform x5</fullName>
    </submittedName>
</protein>
<dbReference type="Pfam" id="PF15787">
    <property type="entry name" value="DUF4704"/>
    <property type="match status" value="1"/>
</dbReference>
<feature type="region of interest" description="Disordered" evidence="1">
    <location>
        <begin position="403"/>
        <end position="440"/>
    </location>
</feature>
<organism evidence="3 4">
    <name type="scientific">Lasius niger</name>
    <name type="common">Black garden ant</name>
    <dbReference type="NCBI Taxonomy" id="67767"/>
    <lineage>
        <taxon>Eukaryota</taxon>
        <taxon>Metazoa</taxon>
        <taxon>Ecdysozoa</taxon>
        <taxon>Arthropoda</taxon>
        <taxon>Hexapoda</taxon>
        <taxon>Insecta</taxon>
        <taxon>Pterygota</taxon>
        <taxon>Neoptera</taxon>
        <taxon>Endopterygota</taxon>
        <taxon>Hymenoptera</taxon>
        <taxon>Apocrita</taxon>
        <taxon>Aculeata</taxon>
        <taxon>Formicoidea</taxon>
        <taxon>Formicidae</taxon>
        <taxon>Formicinae</taxon>
        <taxon>Lasius</taxon>
        <taxon>Lasius</taxon>
    </lineage>
</organism>
<feature type="compositionally biased region" description="Polar residues" evidence="1">
    <location>
        <begin position="494"/>
        <end position="503"/>
    </location>
</feature>
<dbReference type="InterPro" id="IPR031570">
    <property type="entry name" value="NBEA/BDCP_DUF4704"/>
</dbReference>
<dbReference type="Proteomes" id="UP000036403">
    <property type="component" value="Unassembled WGS sequence"/>
</dbReference>
<feature type="region of interest" description="Disordered" evidence="1">
    <location>
        <begin position="262"/>
        <end position="284"/>
    </location>
</feature>
<dbReference type="InterPro" id="IPR050865">
    <property type="entry name" value="BEACH_Domain"/>
</dbReference>
<dbReference type="GO" id="GO:0019901">
    <property type="term" value="F:protein kinase binding"/>
    <property type="evidence" value="ECO:0007669"/>
    <property type="project" value="TreeGrafter"/>
</dbReference>
<dbReference type="AlphaFoldDB" id="A0A0J7NHH5"/>
<gene>
    <name evidence="3" type="ORF">RF55_8109</name>
</gene>
<sequence length="1032" mass="114927">MHEIMTEHISQQILYARHPEPESHYRLENPMILKVVATLVRQSKQTEQLLEVKKLFLSDMTLLCNNNRENRRTVLQMSVWQEWLIAMAYIHPKNTEEQKISDMVYSLFRMLLHHAIKHEYGGWRVWVDTLAIVHSKVSYEEFKLQFAQMYEHYERQRSDNITDPELRQQRPISTISGWDQQHSGSNGYNRPAVWGNQQNHEIQHMERNYKEFDASEANDRLEESCSCDLNSIDNTESDGSPAIVKSRSETLDTLQSCEVVSLDSRLSDKPETPTTARETHTETPTILEEANSEAVSLPTTQETSEVISIESSSDFYSEVHKIESSSPDSMIVQETPKKEEDAASEKQPVAVIAVTESSSTEQIKEITEVTVVESNDTTEIAEVTNVSDTDPTVVDKVENIPVTDEEIQDNPVEENNVATDDSNTPTNTEDSDKTTTAVENADENSVALKTDVDTEKDTVPIVPSDETREALTVKVIEKLQLENDREIIDSDTSEAYLTPTENQEISSEIRSRTSEGEKIDDDTVEKKDNSEDRDITAETVESDEGETVKNPNCSTSVVESGETCAEKTVDLENEKTEEVVVNSALSSDERAVDSLTEDKSAIINDSENAKVNEEHSREPSTISTSVSDNKSDVPATTGEVEVTDSVCSNSDVQSSVDNVTQVPNPKQQIPTISTVCDATKSLSDGVPQIVSSNVVARDNALLNDLPPDHVDAHRRSSLPIVSSETVADDNGHEPPSLPVPLRKTSSPQKRPRSASTSTQVDPNHFEAKRSKQGNPSTRPMFSPGPTRPPFRIPEFKWSYIHQRLLSDVLFSLETDIQVWRSHSTKSVLDFVNSSENAIFVVNTVHLISQLADNLIIACGGLLPLLASATSPNSELDVIEPTQGMPIEVAVSFLQRLVNMADVLIFASSLNFGELEAEKNMSSGGILRQCLRLNIVDNLTHQLSPVKDPEKLLQDMDVNRLRAVIYRDVEETKQAQFLSLAIVYFISVLMVSKYRDILEPPISQRPPSPVQTIQTNGAGLRPGSPSGEILVSY</sequence>
<dbReference type="GO" id="GO:0005829">
    <property type="term" value="C:cytosol"/>
    <property type="evidence" value="ECO:0007669"/>
    <property type="project" value="TreeGrafter"/>
</dbReference>
<feature type="compositionally biased region" description="Basic and acidic residues" evidence="1">
    <location>
        <begin position="507"/>
        <end position="517"/>
    </location>
</feature>
<dbReference type="STRING" id="67767.A0A0J7NHH5"/>
<comment type="caution">
    <text evidence="3">The sequence shown here is derived from an EMBL/GenBank/DDBJ whole genome shotgun (WGS) entry which is preliminary data.</text>
</comment>
<proteinExistence type="predicted"/>
<evidence type="ECO:0000313" key="4">
    <source>
        <dbReference type="Proteomes" id="UP000036403"/>
    </source>
</evidence>
<feature type="domain" description="DUF4704" evidence="2">
    <location>
        <begin position="1"/>
        <end position="135"/>
    </location>
</feature>
<feature type="compositionally biased region" description="Acidic residues" evidence="1">
    <location>
        <begin position="403"/>
        <end position="412"/>
    </location>
</feature>